<organism evidence="1 2">
    <name type="scientific">Lignipirellula cremea</name>
    <dbReference type="NCBI Taxonomy" id="2528010"/>
    <lineage>
        <taxon>Bacteria</taxon>
        <taxon>Pseudomonadati</taxon>
        <taxon>Planctomycetota</taxon>
        <taxon>Planctomycetia</taxon>
        <taxon>Pirellulales</taxon>
        <taxon>Pirellulaceae</taxon>
        <taxon>Lignipirellula</taxon>
    </lineage>
</organism>
<dbReference type="Proteomes" id="UP000317648">
    <property type="component" value="Chromosome"/>
</dbReference>
<proteinExistence type="predicted"/>
<dbReference type="KEGG" id="lcre:Pla8534_14400"/>
<accession>A0A518DP92</accession>
<evidence type="ECO:0000313" key="2">
    <source>
        <dbReference type="Proteomes" id="UP000317648"/>
    </source>
</evidence>
<name>A0A518DP92_9BACT</name>
<protein>
    <submittedName>
        <fullName evidence="1">Uncharacterized protein</fullName>
    </submittedName>
</protein>
<dbReference type="AlphaFoldDB" id="A0A518DP92"/>
<gene>
    <name evidence="1" type="ORF">Pla8534_14400</name>
</gene>
<evidence type="ECO:0000313" key="1">
    <source>
        <dbReference type="EMBL" id="QDU93659.1"/>
    </source>
</evidence>
<dbReference type="EMBL" id="CP036433">
    <property type="protein sequence ID" value="QDU93659.1"/>
    <property type="molecule type" value="Genomic_DNA"/>
</dbReference>
<reference evidence="1 2" key="1">
    <citation type="submission" date="2019-02" db="EMBL/GenBank/DDBJ databases">
        <title>Deep-cultivation of Planctomycetes and their phenomic and genomic characterization uncovers novel biology.</title>
        <authorList>
            <person name="Wiegand S."/>
            <person name="Jogler M."/>
            <person name="Boedeker C."/>
            <person name="Pinto D."/>
            <person name="Vollmers J."/>
            <person name="Rivas-Marin E."/>
            <person name="Kohn T."/>
            <person name="Peeters S.H."/>
            <person name="Heuer A."/>
            <person name="Rast P."/>
            <person name="Oberbeckmann S."/>
            <person name="Bunk B."/>
            <person name="Jeske O."/>
            <person name="Meyerdierks A."/>
            <person name="Storesund J.E."/>
            <person name="Kallscheuer N."/>
            <person name="Luecker S."/>
            <person name="Lage O.M."/>
            <person name="Pohl T."/>
            <person name="Merkel B.J."/>
            <person name="Hornburger P."/>
            <person name="Mueller R.-W."/>
            <person name="Bruemmer F."/>
            <person name="Labrenz M."/>
            <person name="Spormann A.M."/>
            <person name="Op den Camp H."/>
            <person name="Overmann J."/>
            <person name="Amann R."/>
            <person name="Jetten M.S.M."/>
            <person name="Mascher T."/>
            <person name="Medema M.H."/>
            <person name="Devos D.P."/>
            <person name="Kaster A.-K."/>
            <person name="Ovreas L."/>
            <person name="Rohde M."/>
            <person name="Galperin M.Y."/>
            <person name="Jogler C."/>
        </authorList>
    </citation>
    <scope>NUCLEOTIDE SEQUENCE [LARGE SCALE GENOMIC DNA]</scope>
    <source>
        <strain evidence="1 2">Pla85_3_4</strain>
    </source>
</reference>
<keyword evidence="2" id="KW-1185">Reference proteome</keyword>
<sequence>MRSFNIAITTNCVNVDRQDRTNVAGMFALRAGNLSKRLYAVSGWEPSRPQSTSSRLMACSHGVLPASQHLPAHAGQACYGSAGFAWTAAEVVSRSIA</sequence>